<proteinExistence type="predicted"/>
<dbReference type="AlphaFoldDB" id="A0A0F9HH10"/>
<accession>A0A0F9HH10</accession>
<dbReference type="CDD" id="cd06554">
    <property type="entry name" value="ASCH_ASC-1_like"/>
    <property type="match status" value="1"/>
</dbReference>
<dbReference type="EMBL" id="LAZR01022707">
    <property type="protein sequence ID" value="KKL80940.1"/>
    <property type="molecule type" value="Genomic_DNA"/>
</dbReference>
<sequence length="157" mass="18108">MKAISLWQPWASAMVLGWKRNETRHWRTSYRGPLLIHAAKKVVGWPSMDIQELFWEDDIAFQPSDLPLGAIVCKVDLVGCEEIFIHTRPKGIERILGDYTPGRFMWITENPISFGPIPYRGSQGFFDVPESAINMNIAPENPKLLNEKETRQLKLWN</sequence>
<dbReference type="SUPFAM" id="SSF88697">
    <property type="entry name" value="PUA domain-like"/>
    <property type="match status" value="1"/>
</dbReference>
<evidence type="ECO:0000313" key="1">
    <source>
        <dbReference type="EMBL" id="KKL80940.1"/>
    </source>
</evidence>
<reference evidence="1" key="1">
    <citation type="journal article" date="2015" name="Nature">
        <title>Complex archaea that bridge the gap between prokaryotes and eukaryotes.</title>
        <authorList>
            <person name="Spang A."/>
            <person name="Saw J.H."/>
            <person name="Jorgensen S.L."/>
            <person name="Zaremba-Niedzwiedzka K."/>
            <person name="Martijn J."/>
            <person name="Lind A.E."/>
            <person name="van Eijk R."/>
            <person name="Schleper C."/>
            <person name="Guy L."/>
            <person name="Ettema T.J."/>
        </authorList>
    </citation>
    <scope>NUCLEOTIDE SEQUENCE</scope>
</reference>
<protein>
    <submittedName>
        <fullName evidence="1">Uncharacterized protein</fullName>
    </submittedName>
</protein>
<organism evidence="1">
    <name type="scientific">marine sediment metagenome</name>
    <dbReference type="NCBI Taxonomy" id="412755"/>
    <lineage>
        <taxon>unclassified sequences</taxon>
        <taxon>metagenomes</taxon>
        <taxon>ecological metagenomes</taxon>
    </lineage>
</organism>
<comment type="caution">
    <text evidence="1">The sequence shown here is derived from an EMBL/GenBank/DDBJ whole genome shotgun (WGS) entry which is preliminary data.</text>
</comment>
<gene>
    <name evidence="1" type="ORF">LCGC14_1999750</name>
</gene>
<dbReference type="InterPro" id="IPR015947">
    <property type="entry name" value="PUA-like_sf"/>
</dbReference>
<name>A0A0F9HH10_9ZZZZ</name>
<dbReference type="Gene3D" id="2.30.130.30">
    <property type="entry name" value="Hypothetical protein"/>
    <property type="match status" value="1"/>
</dbReference>